<comment type="caution">
    <text evidence="1">The sequence shown here is derived from an EMBL/GenBank/DDBJ whole genome shotgun (WGS) entry which is preliminary data.</text>
</comment>
<accession>A0A5A7P9E5</accession>
<protein>
    <submittedName>
        <fullName evidence="1">RNA polymerase-associated protein RapA</fullName>
    </submittedName>
</protein>
<keyword evidence="2" id="KW-1185">Reference proteome</keyword>
<evidence type="ECO:0000313" key="1">
    <source>
        <dbReference type="EMBL" id="GER29483.1"/>
    </source>
</evidence>
<sequence>MKRVSSPTDSDNQPSQPRQKLVHLTSRAELDLSHLLYIAIHHLRMLACLLDHTVEIEPRRASFRHSLPCLLRHLFHLLSHPLPLLPFHQLHHRTSQILSGNKSFPRPIHRPHPQPNPNLFRNKLRVKILLGHHRPRQNRNLRAYPFQNRVPPAMTQKTLHGRVLEYFPLIHPLVHDNPFPLHPLFETPANHVQITKILPHDPQEPRVRTLQPVCYLA</sequence>
<name>A0A5A7P9E5_STRAF</name>
<dbReference type="EMBL" id="BKCP01003891">
    <property type="protein sequence ID" value="GER29483.1"/>
    <property type="molecule type" value="Genomic_DNA"/>
</dbReference>
<proteinExistence type="predicted"/>
<evidence type="ECO:0000313" key="2">
    <source>
        <dbReference type="Proteomes" id="UP000325081"/>
    </source>
</evidence>
<dbReference type="AlphaFoldDB" id="A0A5A7P9E5"/>
<reference evidence="2" key="1">
    <citation type="journal article" date="2019" name="Curr. Biol.">
        <title>Genome Sequence of Striga asiatica Provides Insight into the Evolution of Plant Parasitism.</title>
        <authorList>
            <person name="Yoshida S."/>
            <person name="Kim S."/>
            <person name="Wafula E.K."/>
            <person name="Tanskanen J."/>
            <person name="Kim Y.M."/>
            <person name="Honaas L."/>
            <person name="Yang Z."/>
            <person name="Spallek T."/>
            <person name="Conn C.E."/>
            <person name="Ichihashi Y."/>
            <person name="Cheong K."/>
            <person name="Cui S."/>
            <person name="Der J.P."/>
            <person name="Gundlach H."/>
            <person name="Jiao Y."/>
            <person name="Hori C."/>
            <person name="Ishida J.K."/>
            <person name="Kasahara H."/>
            <person name="Kiba T."/>
            <person name="Kim M.S."/>
            <person name="Koo N."/>
            <person name="Laohavisit A."/>
            <person name="Lee Y.H."/>
            <person name="Lumba S."/>
            <person name="McCourt P."/>
            <person name="Mortimer J.C."/>
            <person name="Mutuku J.M."/>
            <person name="Nomura T."/>
            <person name="Sasaki-Sekimoto Y."/>
            <person name="Seto Y."/>
            <person name="Wang Y."/>
            <person name="Wakatake T."/>
            <person name="Sakakibara H."/>
            <person name="Demura T."/>
            <person name="Yamaguchi S."/>
            <person name="Yoneyama K."/>
            <person name="Manabe R.I."/>
            <person name="Nelson D.C."/>
            <person name="Schulman A.H."/>
            <person name="Timko M.P."/>
            <person name="dePamphilis C.W."/>
            <person name="Choi D."/>
            <person name="Shirasu K."/>
        </authorList>
    </citation>
    <scope>NUCLEOTIDE SEQUENCE [LARGE SCALE GENOMIC DNA]</scope>
    <source>
        <strain evidence="2">cv. UVA1</strain>
    </source>
</reference>
<gene>
    <name evidence="1" type="ORF">STAS_05355</name>
</gene>
<dbReference type="Proteomes" id="UP000325081">
    <property type="component" value="Unassembled WGS sequence"/>
</dbReference>
<organism evidence="1 2">
    <name type="scientific">Striga asiatica</name>
    <name type="common">Asiatic witchweed</name>
    <name type="synonym">Buchnera asiatica</name>
    <dbReference type="NCBI Taxonomy" id="4170"/>
    <lineage>
        <taxon>Eukaryota</taxon>
        <taxon>Viridiplantae</taxon>
        <taxon>Streptophyta</taxon>
        <taxon>Embryophyta</taxon>
        <taxon>Tracheophyta</taxon>
        <taxon>Spermatophyta</taxon>
        <taxon>Magnoliopsida</taxon>
        <taxon>eudicotyledons</taxon>
        <taxon>Gunneridae</taxon>
        <taxon>Pentapetalae</taxon>
        <taxon>asterids</taxon>
        <taxon>lamiids</taxon>
        <taxon>Lamiales</taxon>
        <taxon>Orobanchaceae</taxon>
        <taxon>Buchnereae</taxon>
        <taxon>Striga</taxon>
    </lineage>
</organism>